<accession>A0A2S7SRM5</accession>
<keyword evidence="1" id="KW-1133">Transmembrane helix</keyword>
<gene>
    <name evidence="2" type="ORF">CJD36_019875</name>
</gene>
<sequence length="163" mass="17671">MMAVLELARKEIGVQEVPKNSNKGPRVEEYLRSVGLGGGYAWCAALVYWLYLQAAKQLGVSSPVVKTGGVLVCYNKTNPLQIVTVAQAIAQPELLVPGMQFIMRFANGTGHTGLIEAVAITKAGIMLKTIEGNTNDDGSREGYMVARRNRMVNSAGMFAFIKY</sequence>
<keyword evidence="3" id="KW-1185">Reference proteome</keyword>
<evidence type="ECO:0000313" key="3">
    <source>
        <dbReference type="Proteomes" id="UP000239872"/>
    </source>
</evidence>
<keyword evidence="1" id="KW-0812">Transmembrane</keyword>
<evidence type="ECO:0000256" key="1">
    <source>
        <dbReference type="SAM" id="Phobius"/>
    </source>
</evidence>
<comment type="caution">
    <text evidence="2">The sequence shown here is derived from an EMBL/GenBank/DDBJ whole genome shotgun (WGS) entry which is preliminary data.</text>
</comment>
<dbReference type="OrthoDB" id="9813532at2"/>
<dbReference type="AlphaFoldDB" id="A0A2S7SRM5"/>
<feature type="transmembrane region" description="Helical" evidence="1">
    <location>
        <begin position="30"/>
        <end position="51"/>
    </location>
</feature>
<evidence type="ECO:0000313" key="2">
    <source>
        <dbReference type="EMBL" id="PQJ09563.1"/>
    </source>
</evidence>
<reference evidence="2 3" key="1">
    <citation type="submission" date="2018-01" db="EMBL/GenBank/DDBJ databases">
        <title>A novel member of the phylum Bacteroidetes isolated from glacier ice.</title>
        <authorList>
            <person name="Liu Q."/>
            <person name="Xin Y.-H."/>
        </authorList>
    </citation>
    <scope>NUCLEOTIDE SEQUENCE [LARGE SCALE GENOMIC DNA]</scope>
    <source>
        <strain evidence="2 3">RB1R16</strain>
    </source>
</reference>
<organism evidence="2 3">
    <name type="scientific">Flavipsychrobacter stenotrophus</name>
    <dbReference type="NCBI Taxonomy" id="2077091"/>
    <lineage>
        <taxon>Bacteria</taxon>
        <taxon>Pseudomonadati</taxon>
        <taxon>Bacteroidota</taxon>
        <taxon>Chitinophagia</taxon>
        <taxon>Chitinophagales</taxon>
        <taxon>Chitinophagaceae</taxon>
        <taxon>Flavipsychrobacter</taxon>
    </lineage>
</organism>
<keyword evidence="1" id="KW-0472">Membrane</keyword>
<dbReference type="Proteomes" id="UP000239872">
    <property type="component" value="Unassembled WGS sequence"/>
</dbReference>
<protein>
    <submittedName>
        <fullName evidence="2">CHAP domain-containing protein</fullName>
    </submittedName>
</protein>
<proteinExistence type="predicted"/>
<name>A0A2S7SRM5_9BACT</name>
<dbReference type="EMBL" id="PPSL01000006">
    <property type="protein sequence ID" value="PQJ09563.1"/>
    <property type="molecule type" value="Genomic_DNA"/>
</dbReference>